<name>A0A6A6JQR5_WESOR</name>
<protein>
    <submittedName>
        <fullName evidence="2">Uncharacterized protein</fullName>
    </submittedName>
</protein>
<dbReference type="Proteomes" id="UP000800097">
    <property type="component" value="Unassembled WGS sequence"/>
</dbReference>
<dbReference type="EMBL" id="ML986487">
    <property type="protein sequence ID" value="KAF2278971.1"/>
    <property type="molecule type" value="Genomic_DNA"/>
</dbReference>
<feature type="region of interest" description="Disordered" evidence="1">
    <location>
        <begin position="98"/>
        <end position="119"/>
    </location>
</feature>
<reference evidence="2" key="1">
    <citation type="journal article" date="2020" name="Stud. Mycol.">
        <title>101 Dothideomycetes genomes: a test case for predicting lifestyles and emergence of pathogens.</title>
        <authorList>
            <person name="Haridas S."/>
            <person name="Albert R."/>
            <person name="Binder M."/>
            <person name="Bloem J."/>
            <person name="Labutti K."/>
            <person name="Salamov A."/>
            <person name="Andreopoulos B."/>
            <person name="Baker S."/>
            <person name="Barry K."/>
            <person name="Bills G."/>
            <person name="Bluhm B."/>
            <person name="Cannon C."/>
            <person name="Castanera R."/>
            <person name="Culley D."/>
            <person name="Daum C."/>
            <person name="Ezra D."/>
            <person name="Gonzalez J."/>
            <person name="Henrissat B."/>
            <person name="Kuo A."/>
            <person name="Liang C."/>
            <person name="Lipzen A."/>
            <person name="Lutzoni F."/>
            <person name="Magnuson J."/>
            <person name="Mondo S."/>
            <person name="Nolan M."/>
            <person name="Ohm R."/>
            <person name="Pangilinan J."/>
            <person name="Park H.-J."/>
            <person name="Ramirez L."/>
            <person name="Alfaro M."/>
            <person name="Sun H."/>
            <person name="Tritt A."/>
            <person name="Yoshinaga Y."/>
            <person name="Zwiers L.-H."/>
            <person name="Turgeon B."/>
            <person name="Goodwin S."/>
            <person name="Spatafora J."/>
            <person name="Crous P."/>
            <person name="Grigoriev I."/>
        </authorList>
    </citation>
    <scope>NUCLEOTIDE SEQUENCE</scope>
    <source>
        <strain evidence="2">CBS 379.55</strain>
    </source>
</reference>
<evidence type="ECO:0000256" key="1">
    <source>
        <dbReference type="SAM" id="MobiDB-lite"/>
    </source>
</evidence>
<accession>A0A6A6JQR5</accession>
<evidence type="ECO:0000313" key="3">
    <source>
        <dbReference type="Proteomes" id="UP000800097"/>
    </source>
</evidence>
<dbReference type="RefSeq" id="XP_033656510.1">
    <property type="nucleotide sequence ID" value="XM_033802122.1"/>
</dbReference>
<keyword evidence="3" id="KW-1185">Reference proteome</keyword>
<sequence>MLSPCSSCSSPITPIDDEIGSPTLSVGLLRTTKDVTPAGMIASASTQLPKTVVEADIPLMAPVPRYSAAKIFHSSDTDELGTEADNWNDSKTLYSREELAGGEGNVTESEDESSDLNNRKEPGLAPVCSQCCGPLGDKLCATRCECTAFRFYCSSCPPRHLVLCALPLNKRRKGESKFYSVATCSVFTTWFNLSRTNVIDYR</sequence>
<dbReference type="GeneID" id="54555297"/>
<organism evidence="2 3">
    <name type="scientific">Westerdykella ornata</name>
    <dbReference type="NCBI Taxonomy" id="318751"/>
    <lineage>
        <taxon>Eukaryota</taxon>
        <taxon>Fungi</taxon>
        <taxon>Dikarya</taxon>
        <taxon>Ascomycota</taxon>
        <taxon>Pezizomycotina</taxon>
        <taxon>Dothideomycetes</taxon>
        <taxon>Pleosporomycetidae</taxon>
        <taxon>Pleosporales</taxon>
        <taxon>Sporormiaceae</taxon>
        <taxon>Westerdykella</taxon>
    </lineage>
</organism>
<gene>
    <name evidence="2" type="ORF">EI97DRAFT_484733</name>
</gene>
<dbReference type="AlphaFoldDB" id="A0A6A6JQR5"/>
<proteinExistence type="predicted"/>
<evidence type="ECO:0000313" key="2">
    <source>
        <dbReference type="EMBL" id="KAF2278971.1"/>
    </source>
</evidence>